<evidence type="ECO:0000256" key="1">
    <source>
        <dbReference type="SAM" id="MobiDB-lite"/>
    </source>
</evidence>
<evidence type="ECO:0000313" key="3">
    <source>
        <dbReference type="EMBL" id="CAG8956825.1"/>
    </source>
</evidence>
<evidence type="ECO:0000256" key="2">
    <source>
        <dbReference type="SAM" id="SignalP"/>
    </source>
</evidence>
<organism evidence="3 4">
    <name type="scientific">Hymenoscyphus fraxineus</name>
    <dbReference type="NCBI Taxonomy" id="746836"/>
    <lineage>
        <taxon>Eukaryota</taxon>
        <taxon>Fungi</taxon>
        <taxon>Dikarya</taxon>
        <taxon>Ascomycota</taxon>
        <taxon>Pezizomycotina</taxon>
        <taxon>Leotiomycetes</taxon>
        <taxon>Helotiales</taxon>
        <taxon>Helotiaceae</taxon>
        <taxon>Hymenoscyphus</taxon>
    </lineage>
</organism>
<evidence type="ECO:0000313" key="4">
    <source>
        <dbReference type="Proteomes" id="UP000696280"/>
    </source>
</evidence>
<feature type="region of interest" description="Disordered" evidence="1">
    <location>
        <begin position="104"/>
        <end position="182"/>
    </location>
</feature>
<dbReference type="OrthoDB" id="3942074at2759"/>
<gene>
    <name evidence="3" type="ORF">HYFRA_00011214</name>
</gene>
<proteinExistence type="predicted"/>
<name>A0A9N9PV23_9HELO</name>
<comment type="caution">
    <text evidence="3">The sequence shown here is derived from an EMBL/GenBank/DDBJ whole genome shotgun (WGS) entry which is preliminary data.</text>
</comment>
<feature type="signal peptide" evidence="2">
    <location>
        <begin position="1"/>
        <end position="21"/>
    </location>
</feature>
<dbReference type="Proteomes" id="UP000696280">
    <property type="component" value="Unassembled WGS sequence"/>
</dbReference>
<dbReference type="AlphaFoldDB" id="A0A9N9PV23"/>
<keyword evidence="2" id="KW-0732">Signal</keyword>
<dbReference type="EMBL" id="CAJVRL010000073">
    <property type="protein sequence ID" value="CAG8956825.1"/>
    <property type="molecule type" value="Genomic_DNA"/>
</dbReference>
<reference evidence="3" key="1">
    <citation type="submission" date="2021-07" db="EMBL/GenBank/DDBJ databases">
        <authorList>
            <person name="Durling M."/>
        </authorList>
    </citation>
    <scope>NUCLEOTIDE SEQUENCE</scope>
</reference>
<protein>
    <submittedName>
        <fullName evidence="3">Uncharacterized protein</fullName>
    </submittedName>
</protein>
<feature type="chain" id="PRO_5040189954" evidence="2">
    <location>
        <begin position="22"/>
        <end position="223"/>
    </location>
</feature>
<keyword evidence="4" id="KW-1185">Reference proteome</keyword>
<accession>A0A9N9PV23</accession>
<sequence length="223" mass="22537">MVNSVLFSVSMLLLASKPIMAFNCATHTFGTCADGIVHWYDPDDGLVCDLLDCGGGRAPLKTNVPGCAGYKGTLTTQESSYLSCFTSKKLVTATSAIATTTHSSSVAHPSGVVSHTSSALPTPTTTSDPSSSSSDHNSNEPSSSSIIPSATSVTPTGSTSIDLSSTSPSTTSPPTLSIAPQNGTATSASLLTSSSARPNSGDRVSYHSLKVVFGGLVGLMALA</sequence>